<gene>
    <name evidence="3" type="ORF">EV192_103601</name>
</gene>
<dbReference type="OrthoDB" id="188274at2"/>
<dbReference type="Pfam" id="PF04434">
    <property type="entry name" value="SWIM"/>
    <property type="match status" value="1"/>
</dbReference>
<dbReference type="Proteomes" id="UP000295680">
    <property type="component" value="Unassembled WGS sequence"/>
</dbReference>
<dbReference type="GO" id="GO:0008270">
    <property type="term" value="F:zinc ion binding"/>
    <property type="evidence" value="ECO:0007669"/>
    <property type="project" value="UniProtKB-KW"/>
</dbReference>
<proteinExistence type="predicted"/>
<dbReference type="RefSeq" id="WP_132116425.1">
    <property type="nucleotide sequence ID" value="NZ_SLWS01000003.1"/>
</dbReference>
<comment type="caution">
    <text evidence="3">The sequence shown here is derived from an EMBL/GenBank/DDBJ whole genome shotgun (WGS) entry which is preliminary data.</text>
</comment>
<keyword evidence="1" id="KW-0863">Zinc-finger</keyword>
<keyword evidence="4" id="KW-1185">Reference proteome</keyword>
<feature type="domain" description="SWIM-type" evidence="2">
    <location>
        <begin position="119"/>
        <end position="154"/>
    </location>
</feature>
<dbReference type="PANTHER" id="PTHR38133:SF1">
    <property type="entry name" value="SLR1429 PROTEIN"/>
    <property type="match status" value="1"/>
</dbReference>
<organism evidence="3 4">
    <name type="scientific">Actinocrispum wychmicini</name>
    <dbReference type="NCBI Taxonomy" id="1213861"/>
    <lineage>
        <taxon>Bacteria</taxon>
        <taxon>Bacillati</taxon>
        <taxon>Actinomycetota</taxon>
        <taxon>Actinomycetes</taxon>
        <taxon>Pseudonocardiales</taxon>
        <taxon>Pseudonocardiaceae</taxon>
        <taxon>Actinocrispum</taxon>
    </lineage>
</organism>
<evidence type="ECO:0000256" key="1">
    <source>
        <dbReference type="PROSITE-ProRule" id="PRU00325"/>
    </source>
</evidence>
<keyword evidence="1" id="KW-0479">Metal-binding</keyword>
<dbReference type="AlphaFoldDB" id="A0A4R2JUM4"/>
<dbReference type="EMBL" id="SLWS01000003">
    <property type="protein sequence ID" value="TCO61018.1"/>
    <property type="molecule type" value="Genomic_DNA"/>
</dbReference>
<dbReference type="PANTHER" id="PTHR38133">
    <property type="entry name" value="SLR1429 PROTEIN"/>
    <property type="match status" value="1"/>
</dbReference>
<protein>
    <submittedName>
        <fullName evidence="3">Putative Zn finger protein</fullName>
    </submittedName>
</protein>
<dbReference type="PROSITE" id="PS50966">
    <property type="entry name" value="ZF_SWIM"/>
    <property type="match status" value="1"/>
</dbReference>
<evidence type="ECO:0000313" key="3">
    <source>
        <dbReference type="EMBL" id="TCO61018.1"/>
    </source>
</evidence>
<keyword evidence="1" id="KW-0862">Zinc</keyword>
<name>A0A4R2JUM4_9PSEU</name>
<accession>A0A4R2JUM4</accession>
<evidence type="ECO:0000313" key="4">
    <source>
        <dbReference type="Proteomes" id="UP000295680"/>
    </source>
</evidence>
<evidence type="ECO:0000259" key="2">
    <source>
        <dbReference type="PROSITE" id="PS50966"/>
    </source>
</evidence>
<reference evidence="3 4" key="1">
    <citation type="submission" date="2019-03" db="EMBL/GenBank/DDBJ databases">
        <title>Genomic Encyclopedia of Type Strains, Phase IV (KMG-IV): sequencing the most valuable type-strain genomes for metagenomic binning, comparative biology and taxonomic classification.</title>
        <authorList>
            <person name="Goeker M."/>
        </authorList>
    </citation>
    <scope>NUCLEOTIDE SEQUENCE [LARGE SCALE GENOMIC DNA]</scope>
    <source>
        <strain evidence="3 4">DSM 45934</strain>
    </source>
</reference>
<sequence>MTQARGFPAFGKSTRRARFARSWWGNEWITAIEDAALDEQQLRIGRKYATAGQVGPITVSPGRIAATVYGADRTPHTTTVHIAQLTDADWARLLDWIAIKAGYIAALLDRDMPRELASADVSLLPAMTDLEPTCDCDGWELPCRHAAALSYQVAWLLDEDPFVLLLIRGRGEQELLDDLEVRNGPPESMMRYLVIDAAARARALLAGEELPELTEDQDAARWAETYPELRAHLTAATGRELP</sequence>
<dbReference type="InterPro" id="IPR007527">
    <property type="entry name" value="Znf_SWIM"/>
</dbReference>